<evidence type="ECO:0000256" key="6">
    <source>
        <dbReference type="ARBA" id="ARBA00022692"/>
    </source>
</evidence>
<name>A0A1H1FS30_9ACTN</name>
<dbReference type="InterPro" id="IPR050428">
    <property type="entry name" value="TCS_sensor_his_kinase"/>
</dbReference>
<dbReference type="Gene3D" id="3.30.565.10">
    <property type="entry name" value="Histidine kinase-like ATPase, C-terminal domain"/>
    <property type="match status" value="1"/>
</dbReference>
<dbReference type="Proteomes" id="UP000199301">
    <property type="component" value="Unassembled WGS sequence"/>
</dbReference>
<dbReference type="InterPro" id="IPR003594">
    <property type="entry name" value="HATPase_dom"/>
</dbReference>
<keyword evidence="10" id="KW-0472">Membrane</keyword>
<evidence type="ECO:0000256" key="10">
    <source>
        <dbReference type="ARBA" id="ARBA00023136"/>
    </source>
</evidence>
<dbReference type="SMART" id="SM00304">
    <property type="entry name" value="HAMP"/>
    <property type="match status" value="1"/>
</dbReference>
<dbReference type="GO" id="GO:0005886">
    <property type="term" value="C:plasma membrane"/>
    <property type="evidence" value="ECO:0007669"/>
    <property type="project" value="UniProtKB-SubCell"/>
</dbReference>
<keyword evidence="8" id="KW-1133">Transmembrane helix</keyword>
<feature type="domain" description="HAMP" evidence="12">
    <location>
        <begin position="198"/>
        <end position="250"/>
    </location>
</feature>
<dbReference type="EC" id="2.7.13.3" evidence="3"/>
<dbReference type="GO" id="GO:0000155">
    <property type="term" value="F:phosphorelay sensor kinase activity"/>
    <property type="evidence" value="ECO:0007669"/>
    <property type="project" value="InterPro"/>
</dbReference>
<keyword evidence="4" id="KW-0597">Phosphoprotein</keyword>
<dbReference type="EMBL" id="FNKO01000002">
    <property type="protein sequence ID" value="SDR03724.1"/>
    <property type="molecule type" value="Genomic_DNA"/>
</dbReference>
<gene>
    <name evidence="13" type="ORF">SAMN04489718_3201</name>
</gene>
<dbReference type="SUPFAM" id="SSF55874">
    <property type="entry name" value="ATPase domain of HSP90 chaperone/DNA topoisomerase II/histidine kinase"/>
    <property type="match status" value="1"/>
</dbReference>
<dbReference type="Pfam" id="PF00672">
    <property type="entry name" value="HAMP"/>
    <property type="match status" value="1"/>
</dbReference>
<feature type="domain" description="Histidine kinase" evidence="11">
    <location>
        <begin position="265"/>
        <end position="474"/>
    </location>
</feature>
<dbReference type="InterPro" id="IPR005467">
    <property type="entry name" value="His_kinase_dom"/>
</dbReference>
<evidence type="ECO:0000256" key="7">
    <source>
        <dbReference type="ARBA" id="ARBA00022777"/>
    </source>
</evidence>
<keyword evidence="7 13" id="KW-0418">Kinase</keyword>
<dbReference type="Gene3D" id="6.10.340.10">
    <property type="match status" value="1"/>
</dbReference>
<dbReference type="SMART" id="SM00388">
    <property type="entry name" value="HisKA"/>
    <property type="match status" value="1"/>
</dbReference>
<dbReference type="PRINTS" id="PR00344">
    <property type="entry name" value="BCTRLSENSOR"/>
</dbReference>
<dbReference type="AlphaFoldDB" id="A0A1H1FS30"/>
<evidence type="ECO:0000256" key="9">
    <source>
        <dbReference type="ARBA" id="ARBA00023012"/>
    </source>
</evidence>
<sequence length="477" mass="51203">MRRRASRDVRAPRVLRGLRARLIAACVAVAVLAAATASLVSAASAGNSLLRSAQQRIADTAARRITDTAPALVYPPDTGDLRKIRDALDGPVVVTYESLRVHTGETAAITEQLRTAVHDGDQLALQRVDSATGMKLLIGVPVLITGVDGQQRPSGIEVYLVRDLGDVVREANALTRNAIWTSALALPVAVLLALLAARGVLRPVRELRGTARKLAAGDLDARLRPSGADELAELATTFNDTAASLQSSIGELARMEADSRRFVADVSHELRTPLTTLTSVAEMLEEDLERMPSDARASIELAIAETRRLASLVEDLMEIARFDAGAAQPHLERVDMPGAVRECLRSRSWTEQVRLDSPEELAAVLDRRRLDVIVANLVGNALRHGEPPVLVRLSADEQEVHLEVIDNGPGLPEEGAAQLFDRFYKADSSRGRSAGSGLGMAITAENVWLHGGTVEAGDADGAGARFAVRLPRWSEET</sequence>
<dbReference type="Gene3D" id="1.10.287.130">
    <property type="match status" value="1"/>
</dbReference>
<dbReference type="InterPro" id="IPR004358">
    <property type="entry name" value="Sig_transdc_His_kin-like_C"/>
</dbReference>
<accession>A0A1H1FS30</accession>
<keyword evidence="14" id="KW-1185">Reference proteome</keyword>
<keyword evidence="6" id="KW-0812">Transmembrane</keyword>
<comment type="subcellular location">
    <subcellularLocation>
        <location evidence="2">Cell membrane</location>
    </subcellularLocation>
</comment>
<dbReference type="Pfam" id="PF00512">
    <property type="entry name" value="HisKA"/>
    <property type="match status" value="1"/>
</dbReference>
<dbReference type="InterPro" id="IPR003660">
    <property type="entry name" value="HAMP_dom"/>
</dbReference>
<dbReference type="SUPFAM" id="SSF47384">
    <property type="entry name" value="Homodimeric domain of signal transducing histidine kinase"/>
    <property type="match status" value="1"/>
</dbReference>
<dbReference type="PROSITE" id="PS50885">
    <property type="entry name" value="HAMP"/>
    <property type="match status" value="1"/>
</dbReference>
<dbReference type="InterPro" id="IPR036890">
    <property type="entry name" value="HATPase_C_sf"/>
</dbReference>
<dbReference type="CDD" id="cd06225">
    <property type="entry name" value="HAMP"/>
    <property type="match status" value="1"/>
</dbReference>
<keyword evidence="5" id="KW-0808">Transferase</keyword>
<proteinExistence type="predicted"/>
<organism evidence="13 14">
    <name type="scientific">Actinopolyspora saharensis</name>
    <dbReference type="NCBI Taxonomy" id="995062"/>
    <lineage>
        <taxon>Bacteria</taxon>
        <taxon>Bacillati</taxon>
        <taxon>Actinomycetota</taxon>
        <taxon>Actinomycetes</taxon>
        <taxon>Actinopolysporales</taxon>
        <taxon>Actinopolysporaceae</taxon>
        <taxon>Actinopolyspora</taxon>
    </lineage>
</organism>
<evidence type="ECO:0000259" key="11">
    <source>
        <dbReference type="PROSITE" id="PS50109"/>
    </source>
</evidence>
<dbReference type="FunFam" id="1.10.287.130:FF:000010">
    <property type="entry name" value="Two-component sensor histidine kinase"/>
    <property type="match status" value="1"/>
</dbReference>
<evidence type="ECO:0000256" key="2">
    <source>
        <dbReference type="ARBA" id="ARBA00004236"/>
    </source>
</evidence>
<evidence type="ECO:0000256" key="4">
    <source>
        <dbReference type="ARBA" id="ARBA00022553"/>
    </source>
</evidence>
<dbReference type="PANTHER" id="PTHR45436">
    <property type="entry name" value="SENSOR HISTIDINE KINASE YKOH"/>
    <property type="match status" value="1"/>
</dbReference>
<evidence type="ECO:0000256" key="8">
    <source>
        <dbReference type="ARBA" id="ARBA00022989"/>
    </source>
</evidence>
<evidence type="ECO:0000256" key="1">
    <source>
        <dbReference type="ARBA" id="ARBA00000085"/>
    </source>
</evidence>
<keyword evidence="9" id="KW-0902">Two-component regulatory system</keyword>
<dbReference type="CDD" id="cd00082">
    <property type="entry name" value="HisKA"/>
    <property type="match status" value="1"/>
</dbReference>
<dbReference type="SMART" id="SM00387">
    <property type="entry name" value="HATPase_c"/>
    <property type="match status" value="1"/>
</dbReference>
<dbReference type="CDD" id="cd00075">
    <property type="entry name" value="HATPase"/>
    <property type="match status" value="1"/>
</dbReference>
<evidence type="ECO:0000313" key="14">
    <source>
        <dbReference type="Proteomes" id="UP000199301"/>
    </source>
</evidence>
<evidence type="ECO:0000313" key="13">
    <source>
        <dbReference type="EMBL" id="SDR03724.1"/>
    </source>
</evidence>
<reference evidence="14" key="1">
    <citation type="submission" date="2016-10" db="EMBL/GenBank/DDBJ databases">
        <authorList>
            <person name="Varghese N."/>
            <person name="Submissions S."/>
        </authorList>
    </citation>
    <scope>NUCLEOTIDE SEQUENCE [LARGE SCALE GENOMIC DNA]</scope>
    <source>
        <strain evidence="14">DSM 45459</strain>
    </source>
</reference>
<dbReference type="SUPFAM" id="SSF158472">
    <property type="entry name" value="HAMP domain-like"/>
    <property type="match status" value="1"/>
</dbReference>
<protein>
    <recommendedName>
        <fullName evidence="3">histidine kinase</fullName>
        <ecNumber evidence="3">2.7.13.3</ecNumber>
    </recommendedName>
</protein>
<dbReference type="PROSITE" id="PS50109">
    <property type="entry name" value="HIS_KIN"/>
    <property type="match status" value="1"/>
</dbReference>
<dbReference type="InterPro" id="IPR036097">
    <property type="entry name" value="HisK_dim/P_sf"/>
</dbReference>
<evidence type="ECO:0000256" key="3">
    <source>
        <dbReference type="ARBA" id="ARBA00012438"/>
    </source>
</evidence>
<evidence type="ECO:0000256" key="5">
    <source>
        <dbReference type="ARBA" id="ARBA00022679"/>
    </source>
</evidence>
<dbReference type="PANTHER" id="PTHR45436:SF5">
    <property type="entry name" value="SENSOR HISTIDINE KINASE TRCS"/>
    <property type="match status" value="1"/>
</dbReference>
<dbReference type="STRING" id="995062.SAMN04489718_3201"/>
<evidence type="ECO:0000259" key="12">
    <source>
        <dbReference type="PROSITE" id="PS50885"/>
    </source>
</evidence>
<dbReference type="Pfam" id="PF02518">
    <property type="entry name" value="HATPase_c"/>
    <property type="match status" value="1"/>
</dbReference>
<comment type="catalytic activity">
    <reaction evidence="1">
        <text>ATP + protein L-histidine = ADP + protein N-phospho-L-histidine.</text>
        <dbReference type="EC" id="2.7.13.3"/>
    </reaction>
</comment>
<dbReference type="InterPro" id="IPR003661">
    <property type="entry name" value="HisK_dim/P_dom"/>
</dbReference>